<dbReference type="PIRSF" id="PIRSF016636">
    <property type="entry name" value="AlgI_DltB"/>
    <property type="match status" value="1"/>
</dbReference>
<organism evidence="9 10">
    <name type="scientific">Flavobacterium nackdongense</name>
    <dbReference type="NCBI Taxonomy" id="2547394"/>
    <lineage>
        <taxon>Bacteria</taxon>
        <taxon>Pseudomonadati</taxon>
        <taxon>Bacteroidota</taxon>
        <taxon>Flavobacteriia</taxon>
        <taxon>Flavobacteriales</taxon>
        <taxon>Flavobacteriaceae</taxon>
        <taxon>Flavobacterium</taxon>
    </lineage>
</organism>
<keyword evidence="3 7" id="KW-1003">Cell membrane</keyword>
<feature type="transmembrane region" description="Helical" evidence="8">
    <location>
        <begin position="153"/>
        <end position="175"/>
    </location>
</feature>
<keyword evidence="4 8" id="KW-0812">Transmembrane</keyword>
<dbReference type="RefSeq" id="WP_133277389.1">
    <property type="nucleotide sequence ID" value="NZ_CP037933.1"/>
</dbReference>
<evidence type="ECO:0000313" key="9">
    <source>
        <dbReference type="EMBL" id="QBN19873.1"/>
    </source>
</evidence>
<dbReference type="InterPro" id="IPR004299">
    <property type="entry name" value="MBOAT_fam"/>
</dbReference>
<feature type="transmembrane region" description="Helical" evidence="8">
    <location>
        <begin position="78"/>
        <end position="97"/>
    </location>
</feature>
<feature type="transmembrane region" description="Helical" evidence="8">
    <location>
        <begin position="109"/>
        <end position="133"/>
    </location>
</feature>
<proteinExistence type="inferred from homology"/>
<dbReference type="GO" id="GO:0042121">
    <property type="term" value="P:alginic acid biosynthetic process"/>
    <property type="evidence" value="ECO:0007669"/>
    <property type="project" value="InterPro"/>
</dbReference>
<gene>
    <name evidence="9" type="ORF">E1750_14030</name>
</gene>
<reference evidence="10" key="1">
    <citation type="submission" date="2019-03" db="EMBL/GenBank/DDBJ databases">
        <title>Flavobacterium sp.</title>
        <authorList>
            <person name="Kim H."/>
        </authorList>
    </citation>
    <scope>NUCLEOTIDE SEQUENCE [LARGE SCALE GENOMIC DNA]</scope>
    <source>
        <strain evidence="10">GS13</strain>
    </source>
</reference>
<dbReference type="GO" id="GO:0005886">
    <property type="term" value="C:plasma membrane"/>
    <property type="evidence" value="ECO:0007669"/>
    <property type="project" value="UniProtKB-SubCell"/>
</dbReference>
<accession>A0A4P6YHB4</accession>
<keyword evidence="7" id="KW-0808">Transferase</keyword>
<name>A0A4P6YHB4_9FLAO</name>
<keyword evidence="5 8" id="KW-1133">Transmembrane helix</keyword>
<dbReference type="InterPro" id="IPR051085">
    <property type="entry name" value="MB_O-acyltransferase"/>
</dbReference>
<evidence type="ECO:0000256" key="4">
    <source>
        <dbReference type="ARBA" id="ARBA00022692"/>
    </source>
</evidence>
<feature type="transmembrane region" description="Helical" evidence="8">
    <location>
        <begin position="6"/>
        <end position="22"/>
    </location>
</feature>
<sequence>MLFNSLSFLLFLPIVFALYWWVNKKGLQLQNFLLLLASYFFYACWDWRFLFLLLFSTALDYFTGIQMVEAKNQGRKKVWFWLSIIVNLGFLGVFKYYNFFADSFAETLFGLGFQANFWTLQVILPVGISFYTFHGLSYVIDIYKGRIQPERNIITYSLFVAYFPLLVAGPIERATHLLPQIKKRRFFDYPKAVDGMHQITWGLFKKVVIADNCALYANDIFDHYQSMNSLSLILGAIYFAFQIYGDFSGYSDIALGTSKLFGIDLLRNFNYPYFSRDIAEFWRRWHISLSSWFRDYLYIPLGGSQGGMMMKIRNTFIIFLVSGFWHGANWTFLVWGALHAMFFLPLLITQNNRNNIESVAKGKSWPTIQEFMAMLLTFGLTAFAWIFFRAKTVSEAIDYIKNIFRFNLEGGIQFLDFERYSVELLMLLGLFIIVEWNAREQEHPINGKWAKLKALVILTAILILGVFSSPSDFIYFQF</sequence>
<dbReference type="KEGG" id="fnk:E1750_14030"/>
<comment type="subcellular location">
    <subcellularLocation>
        <location evidence="1">Cell membrane</location>
        <topology evidence="1">Multi-pass membrane protein</topology>
    </subcellularLocation>
</comment>
<keyword evidence="10" id="KW-1185">Reference proteome</keyword>
<dbReference type="InterPro" id="IPR024194">
    <property type="entry name" value="Ac/AlaTfrase_AlgI/DltB"/>
</dbReference>
<dbReference type="PANTHER" id="PTHR13285">
    <property type="entry name" value="ACYLTRANSFERASE"/>
    <property type="match status" value="1"/>
</dbReference>
<dbReference type="Proteomes" id="UP000291124">
    <property type="component" value="Chromosome"/>
</dbReference>
<evidence type="ECO:0000256" key="6">
    <source>
        <dbReference type="ARBA" id="ARBA00023136"/>
    </source>
</evidence>
<dbReference type="EMBL" id="CP037933">
    <property type="protein sequence ID" value="QBN19873.1"/>
    <property type="molecule type" value="Genomic_DNA"/>
</dbReference>
<dbReference type="PANTHER" id="PTHR13285:SF18">
    <property type="entry name" value="PROTEIN-CYSTEINE N-PALMITOYLTRANSFERASE RASP"/>
    <property type="match status" value="1"/>
</dbReference>
<evidence type="ECO:0000256" key="3">
    <source>
        <dbReference type="ARBA" id="ARBA00022475"/>
    </source>
</evidence>
<evidence type="ECO:0000256" key="1">
    <source>
        <dbReference type="ARBA" id="ARBA00004651"/>
    </source>
</evidence>
<feature type="transmembrane region" description="Helical" evidence="8">
    <location>
        <begin position="34"/>
        <end position="58"/>
    </location>
</feature>
<keyword evidence="6 7" id="KW-0472">Membrane</keyword>
<protein>
    <submittedName>
        <fullName evidence="9">MBOAT family protein</fullName>
    </submittedName>
</protein>
<keyword evidence="7" id="KW-0012">Acyltransferase</keyword>
<evidence type="ECO:0000256" key="2">
    <source>
        <dbReference type="ARBA" id="ARBA00010323"/>
    </source>
</evidence>
<dbReference type="OrthoDB" id="9805788at2"/>
<dbReference type="InterPro" id="IPR028362">
    <property type="entry name" value="AlgI"/>
</dbReference>
<evidence type="ECO:0000313" key="10">
    <source>
        <dbReference type="Proteomes" id="UP000291124"/>
    </source>
</evidence>
<dbReference type="PIRSF" id="PIRSF500217">
    <property type="entry name" value="AlgI"/>
    <property type="match status" value="1"/>
</dbReference>
<dbReference type="AlphaFoldDB" id="A0A4P6YHB4"/>
<evidence type="ECO:0000256" key="8">
    <source>
        <dbReference type="SAM" id="Phobius"/>
    </source>
</evidence>
<evidence type="ECO:0000256" key="5">
    <source>
        <dbReference type="ARBA" id="ARBA00022989"/>
    </source>
</evidence>
<dbReference type="GO" id="GO:0016746">
    <property type="term" value="F:acyltransferase activity"/>
    <property type="evidence" value="ECO:0007669"/>
    <property type="project" value="UniProtKB-KW"/>
</dbReference>
<evidence type="ECO:0000256" key="7">
    <source>
        <dbReference type="PIRNR" id="PIRNR016636"/>
    </source>
</evidence>
<feature type="transmembrane region" description="Helical" evidence="8">
    <location>
        <begin position="450"/>
        <end position="468"/>
    </location>
</feature>
<feature type="transmembrane region" description="Helical" evidence="8">
    <location>
        <begin position="371"/>
        <end position="388"/>
    </location>
</feature>
<dbReference type="Pfam" id="PF03062">
    <property type="entry name" value="MBOAT"/>
    <property type="match status" value="1"/>
</dbReference>
<comment type="similarity">
    <text evidence="2 7">Belongs to the membrane-bound acyltransferase family.</text>
</comment>